<dbReference type="Pfam" id="PF12158">
    <property type="entry name" value="DUF3592"/>
    <property type="match status" value="1"/>
</dbReference>
<dbReference type="InParanoid" id="A0A4R5DS23"/>
<feature type="transmembrane region" description="Helical" evidence="2">
    <location>
        <begin position="43"/>
        <end position="63"/>
    </location>
</feature>
<evidence type="ECO:0000256" key="1">
    <source>
        <dbReference type="SAM" id="MobiDB-lite"/>
    </source>
</evidence>
<dbReference type="OrthoDB" id="3239119at2"/>
<feature type="compositionally biased region" description="Basic and acidic residues" evidence="1">
    <location>
        <begin position="20"/>
        <end position="31"/>
    </location>
</feature>
<dbReference type="InterPro" id="IPR021994">
    <property type="entry name" value="DUF3592"/>
</dbReference>
<keyword evidence="2" id="KW-0812">Transmembrane</keyword>
<keyword evidence="5" id="KW-1185">Reference proteome</keyword>
<reference evidence="4 5" key="1">
    <citation type="submission" date="2019-03" db="EMBL/GenBank/DDBJ databases">
        <title>Draft genome sequences of novel Actinobacteria.</title>
        <authorList>
            <person name="Sahin N."/>
            <person name="Ay H."/>
            <person name="Saygin H."/>
        </authorList>
    </citation>
    <scope>NUCLEOTIDE SEQUENCE [LARGE SCALE GENOMIC DNA]</scope>
    <source>
        <strain evidence="4 5">5K138</strain>
    </source>
</reference>
<dbReference type="Proteomes" id="UP000294739">
    <property type="component" value="Unassembled WGS sequence"/>
</dbReference>
<keyword evidence="2" id="KW-0472">Membrane</keyword>
<feature type="domain" description="DUF3592" evidence="3">
    <location>
        <begin position="80"/>
        <end position="141"/>
    </location>
</feature>
<organism evidence="4 5">
    <name type="scientific">Jiangella asiatica</name>
    <dbReference type="NCBI Taxonomy" id="2530372"/>
    <lineage>
        <taxon>Bacteria</taxon>
        <taxon>Bacillati</taxon>
        <taxon>Actinomycetota</taxon>
        <taxon>Actinomycetes</taxon>
        <taxon>Jiangellales</taxon>
        <taxon>Jiangellaceae</taxon>
        <taxon>Jiangella</taxon>
    </lineage>
</organism>
<feature type="region of interest" description="Disordered" evidence="1">
    <location>
        <begin position="1"/>
        <end position="37"/>
    </location>
</feature>
<accession>A0A4R5DS23</accession>
<protein>
    <submittedName>
        <fullName evidence="4">DUF3592 domain-containing protein</fullName>
    </submittedName>
</protein>
<evidence type="ECO:0000313" key="4">
    <source>
        <dbReference type="EMBL" id="TDE15134.1"/>
    </source>
</evidence>
<proteinExistence type="predicted"/>
<gene>
    <name evidence="4" type="ORF">E1269_03055</name>
</gene>
<name>A0A4R5DS23_9ACTN</name>
<feature type="transmembrane region" description="Helical" evidence="2">
    <location>
        <begin position="142"/>
        <end position="169"/>
    </location>
</feature>
<evidence type="ECO:0000259" key="3">
    <source>
        <dbReference type="Pfam" id="PF12158"/>
    </source>
</evidence>
<dbReference type="AlphaFoldDB" id="A0A4R5DS23"/>
<comment type="caution">
    <text evidence="4">The sequence shown here is derived from an EMBL/GenBank/DDBJ whole genome shotgun (WGS) entry which is preliminary data.</text>
</comment>
<evidence type="ECO:0000313" key="5">
    <source>
        <dbReference type="Proteomes" id="UP000294739"/>
    </source>
</evidence>
<sequence length="180" mass="19557">MPARKRPAAERQRGLAGAHRQPEDAAGDRRAPSHPRVTPRRRLVVGYVLTGIAVALALAALAVDRIARDDGTDRTARADGVVVAVERDDWRSWCRVVEFTVDGERREVRDDVCTDDGTNVGDAVTVRYDPRDPRDAAVEDWWARWGAVTTLAVLAATTGGVGVLTIALVRRGGGEDDVPR</sequence>
<dbReference type="EMBL" id="SMKZ01000002">
    <property type="protein sequence ID" value="TDE15134.1"/>
    <property type="molecule type" value="Genomic_DNA"/>
</dbReference>
<evidence type="ECO:0000256" key="2">
    <source>
        <dbReference type="SAM" id="Phobius"/>
    </source>
</evidence>
<keyword evidence="2" id="KW-1133">Transmembrane helix</keyword>